<evidence type="ECO:0000259" key="1">
    <source>
        <dbReference type="Pfam" id="PF00814"/>
    </source>
</evidence>
<dbReference type="GO" id="GO:0008233">
    <property type="term" value="F:peptidase activity"/>
    <property type="evidence" value="ECO:0007669"/>
    <property type="project" value="UniProtKB-KW"/>
</dbReference>
<reference evidence="2 3" key="1">
    <citation type="journal article" date="2015" name="Genome Announc.">
        <title>Expanding the biotechnology potential of lactobacilli through comparative genomics of 213 strains and associated genera.</title>
        <authorList>
            <person name="Sun Z."/>
            <person name="Harris H.M."/>
            <person name="McCann A."/>
            <person name="Guo C."/>
            <person name="Argimon S."/>
            <person name="Zhang W."/>
            <person name="Yang X."/>
            <person name="Jeffery I.B."/>
            <person name="Cooney J.C."/>
            <person name="Kagawa T.F."/>
            <person name="Liu W."/>
            <person name="Song Y."/>
            <person name="Salvetti E."/>
            <person name="Wrobel A."/>
            <person name="Rasinkangas P."/>
            <person name="Parkhill J."/>
            <person name="Rea M.C."/>
            <person name="O'Sullivan O."/>
            <person name="Ritari J."/>
            <person name="Douillard F.P."/>
            <person name="Paul Ross R."/>
            <person name="Yang R."/>
            <person name="Briner A.E."/>
            <person name="Felis G.E."/>
            <person name="de Vos W.M."/>
            <person name="Barrangou R."/>
            <person name="Klaenhammer T.R."/>
            <person name="Caufield P.W."/>
            <person name="Cui Y."/>
            <person name="Zhang H."/>
            <person name="O'Toole P.W."/>
        </authorList>
    </citation>
    <scope>NUCLEOTIDE SEQUENCE [LARGE SCALE GENOMIC DNA]</scope>
    <source>
        <strain evidence="2 3">DSM 5007</strain>
    </source>
</reference>
<dbReference type="OrthoDB" id="9784166at2"/>
<keyword evidence="2" id="KW-0645">Protease</keyword>
<dbReference type="NCBIfam" id="TIGR03725">
    <property type="entry name" value="T6A_YeaZ"/>
    <property type="match status" value="1"/>
</dbReference>
<dbReference type="GO" id="GO:0006508">
    <property type="term" value="P:proteolysis"/>
    <property type="evidence" value="ECO:0007669"/>
    <property type="project" value="UniProtKB-KW"/>
</dbReference>
<organism evidence="2 3">
    <name type="scientific">Paucilactobacillus suebicus DSM 5007 = KCTC 3549</name>
    <dbReference type="NCBI Taxonomy" id="1423807"/>
    <lineage>
        <taxon>Bacteria</taxon>
        <taxon>Bacillati</taxon>
        <taxon>Bacillota</taxon>
        <taxon>Bacilli</taxon>
        <taxon>Lactobacillales</taxon>
        <taxon>Lactobacillaceae</taxon>
        <taxon>Paucilactobacillus</taxon>
    </lineage>
</organism>
<dbReference type="STRING" id="1423807.FD16_GL000186"/>
<dbReference type="GO" id="GO:0002949">
    <property type="term" value="P:tRNA threonylcarbamoyladenosine modification"/>
    <property type="evidence" value="ECO:0007669"/>
    <property type="project" value="InterPro"/>
</dbReference>
<dbReference type="RefSeq" id="WP_010622937.1">
    <property type="nucleotide sequence ID" value="NZ_AZGF01000001.1"/>
</dbReference>
<dbReference type="SUPFAM" id="SSF53067">
    <property type="entry name" value="Actin-like ATPase domain"/>
    <property type="match status" value="2"/>
</dbReference>
<proteinExistence type="predicted"/>
<dbReference type="CDD" id="cd24032">
    <property type="entry name" value="ASKHA_NBD_TsaB"/>
    <property type="match status" value="1"/>
</dbReference>
<dbReference type="AlphaFoldDB" id="A0A0R1W7X7"/>
<name>A0A0R1W7X7_9LACO</name>
<dbReference type="GO" id="GO:0005829">
    <property type="term" value="C:cytosol"/>
    <property type="evidence" value="ECO:0007669"/>
    <property type="project" value="TreeGrafter"/>
</dbReference>
<dbReference type="eggNOG" id="COG1214">
    <property type="taxonomic scope" value="Bacteria"/>
</dbReference>
<dbReference type="InterPro" id="IPR022496">
    <property type="entry name" value="T6A_TsaB"/>
</dbReference>
<dbReference type="Proteomes" id="UP000051820">
    <property type="component" value="Unassembled WGS sequence"/>
</dbReference>
<dbReference type="EMBL" id="AZGF01000001">
    <property type="protein sequence ID" value="KRM13615.1"/>
    <property type="molecule type" value="Genomic_DNA"/>
</dbReference>
<dbReference type="InterPro" id="IPR000905">
    <property type="entry name" value="Gcp-like_dom"/>
</dbReference>
<keyword evidence="3" id="KW-1185">Reference proteome</keyword>
<dbReference type="PANTHER" id="PTHR11735:SF11">
    <property type="entry name" value="TRNA THREONYLCARBAMOYLADENOSINE BIOSYNTHESIS PROTEIN TSAB"/>
    <property type="match status" value="1"/>
</dbReference>
<protein>
    <submittedName>
        <fullName evidence="2">Peptidase M22, glycoprotease</fullName>
    </submittedName>
</protein>
<feature type="domain" description="Gcp-like" evidence="1">
    <location>
        <begin position="32"/>
        <end position="207"/>
    </location>
</feature>
<sequence length="244" mass="27189">MKILAIDTSNHPLSIALVEDQQMLCETTLNLTKNHSIFVMPTIDQLMKIAGWRPTDLDRIVVAKGPGSYTGVRIAVTTAKTLADTLDIDLVGVSSLEVVAAPIAQTEPDRPVVTIFNARRNNVFAGGYMAHDGKINTWLDQRHTSLDELVKEINQRGVQVYLVGEITDDFKQIIHDEVEPKLVKIVPQSLGIPSAYQLALIGENAEPVKQLDEFIPDYLCITEAEFNWQKKHPGESKESYVREV</sequence>
<dbReference type="InterPro" id="IPR043129">
    <property type="entry name" value="ATPase_NBD"/>
</dbReference>
<evidence type="ECO:0000313" key="3">
    <source>
        <dbReference type="Proteomes" id="UP000051820"/>
    </source>
</evidence>
<keyword evidence="2" id="KW-0378">Hydrolase</keyword>
<gene>
    <name evidence="2" type="ORF">FD16_GL000186</name>
</gene>
<dbReference type="Gene3D" id="3.30.420.40">
    <property type="match status" value="2"/>
</dbReference>
<dbReference type="PATRIC" id="fig|1423807.3.peg.187"/>
<dbReference type="PANTHER" id="PTHR11735">
    <property type="entry name" value="TRNA N6-ADENOSINE THREONYLCARBAMOYLTRANSFERASE"/>
    <property type="match status" value="1"/>
</dbReference>
<evidence type="ECO:0000313" key="2">
    <source>
        <dbReference type="EMBL" id="KRM13615.1"/>
    </source>
</evidence>
<dbReference type="Pfam" id="PF00814">
    <property type="entry name" value="TsaD"/>
    <property type="match status" value="1"/>
</dbReference>
<accession>A0A0R1W7X7</accession>
<comment type="caution">
    <text evidence="2">The sequence shown here is derived from an EMBL/GenBank/DDBJ whole genome shotgun (WGS) entry which is preliminary data.</text>
</comment>